<dbReference type="EMBL" id="FNGY01000001">
    <property type="protein sequence ID" value="SDL31200.1"/>
    <property type="molecule type" value="Genomic_DNA"/>
</dbReference>
<evidence type="ECO:0000313" key="2">
    <source>
        <dbReference type="Proteomes" id="UP000183200"/>
    </source>
</evidence>
<name>A0A1G9J152_9SPHI</name>
<dbReference type="Proteomes" id="UP000183200">
    <property type="component" value="Unassembled WGS sequence"/>
</dbReference>
<dbReference type="PROSITE" id="PS51257">
    <property type="entry name" value="PROKAR_LIPOPROTEIN"/>
    <property type="match status" value="1"/>
</dbReference>
<dbReference type="AlphaFoldDB" id="A0A1G9J152"/>
<proteinExistence type="predicted"/>
<reference evidence="2" key="1">
    <citation type="submission" date="2016-10" db="EMBL/GenBank/DDBJ databases">
        <authorList>
            <person name="Varghese N."/>
            <person name="Submissions S."/>
        </authorList>
    </citation>
    <scope>NUCLEOTIDE SEQUENCE [LARGE SCALE GENOMIC DNA]</scope>
    <source>
        <strain evidence="2">DSM 19110</strain>
    </source>
</reference>
<organism evidence="1 2">
    <name type="scientific">Pedobacter steynii</name>
    <dbReference type="NCBI Taxonomy" id="430522"/>
    <lineage>
        <taxon>Bacteria</taxon>
        <taxon>Pseudomonadati</taxon>
        <taxon>Bacteroidota</taxon>
        <taxon>Sphingobacteriia</taxon>
        <taxon>Sphingobacteriales</taxon>
        <taxon>Sphingobacteriaceae</taxon>
        <taxon>Pedobacter</taxon>
    </lineage>
</organism>
<evidence type="ECO:0000313" key="1">
    <source>
        <dbReference type="EMBL" id="SDL31200.1"/>
    </source>
</evidence>
<protein>
    <submittedName>
        <fullName evidence="1">Uncharacterized protein</fullName>
    </submittedName>
</protein>
<gene>
    <name evidence="1" type="ORF">SAMN05421820_101117</name>
</gene>
<dbReference type="OrthoDB" id="1149023at2"/>
<accession>A0A1G9J152</accession>
<keyword evidence="2" id="KW-1185">Reference proteome</keyword>
<sequence length="336" mass="38312">MKVRFALFGVLMLILACGPERKSIDTKIVNIQYPEINAANFEQKLVESVKHYANEPMYYMRINKSNCVLEVLVNDYPMHKDYKLSNYATPLDINRGILKSGEQKLTYRLYPIGDLIKEEYGEGDSSITLTDNTSISISIIKMDGKGGQTLEDEQVVMKHNNLTDSKGHFIASGKPYYEFTFNFKAEVPYVNEGWSKGQDLTKLDQEVLEQKTLKFYKEYASVYESKNADLLAKLKFGTESRNAVALYKKEPDIKELWKELLADVKANNTKIQPIENYKMVFFGDGKIVFLLTNSLKPEYRGLGALVIDNDDSTLMPGVFLYLPEGKKLEDGLYMAN</sequence>
<dbReference type="RefSeq" id="WP_143010291.1">
    <property type="nucleotide sequence ID" value="NZ_FNGY01000001.1"/>
</dbReference>